<dbReference type="GO" id="GO:0032259">
    <property type="term" value="P:methylation"/>
    <property type="evidence" value="ECO:0007669"/>
    <property type="project" value="UniProtKB-KW"/>
</dbReference>
<dbReference type="Proteomes" id="UP000070121">
    <property type="component" value="Unassembled WGS sequence"/>
</dbReference>
<evidence type="ECO:0000256" key="1">
    <source>
        <dbReference type="SAM" id="MobiDB-lite"/>
    </source>
</evidence>
<dbReference type="GO" id="GO:0008168">
    <property type="term" value="F:methyltransferase activity"/>
    <property type="evidence" value="ECO:0007669"/>
    <property type="project" value="UniProtKB-KW"/>
</dbReference>
<protein>
    <submittedName>
        <fullName evidence="2">Putative methyltransferase domain-containing protein</fullName>
    </submittedName>
</protein>
<organism evidence="2 3">
    <name type="scientific">Colletotrichum salicis</name>
    <dbReference type="NCBI Taxonomy" id="1209931"/>
    <lineage>
        <taxon>Eukaryota</taxon>
        <taxon>Fungi</taxon>
        <taxon>Dikarya</taxon>
        <taxon>Ascomycota</taxon>
        <taxon>Pezizomycotina</taxon>
        <taxon>Sordariomycetes</taxon>
        <taxon>Hypocreomycetidae</taxon>
        <taxon>Glomerellales</taxon>
        <taxon>Glomerellaceae</taxon>
        <taxon>Colletotrichum</taxon>
        <taxon>Colletotrichum acutatum species complex</taxon>
    </lineage>
</organism>
<dbReference type="Gene3D" id="3.40.50.150">
    <property type="entry name" value="Vaccinia Virus protein VP39"/>
    <property type="match status" value="1"/>
</dbReference>
<evidence type="ECO:0000313" key="3">
    <source>
        <dbReference type="Proteomes" id="UP000070121"/>
    </source>
</evidence>
<dbReference type="OrthoDB" id="2013972at2759"/>
<accession>A0A135V1C4</accession>
<gene>
    <name evidence="2" type="ORF">CSAL01_03931</name>
</gene>
<dbReference type="SUPFAM" id="SSF53335">
    <property type="entry name" value="S-adenosyl-L-methionine-dependent methyltransferases"/>
    <property type="match status" value="1"/>
</dbReference>
<dbReference type="EMBL" id="JFFI01000701">
    <property type="protein sequence ID" value="KXH66337.1"/>
    <property type="molecule type" value="Genomic_DNA"/>
</dbReference>
<reference evidence="2 3" key="1">
    <citation type="submission" date="2014-02" db="EMBL/GenBank/DDBJ databases">
        <title>The genome sequence of Colletotrichum salicis CBS 607.94.</title>
        <authorList>
            <person name="Baroncelli R."/>
            <person name="Thon M.R."/>
        </authorList>
    </citation>
    <scope>NUCLEOTIDE SEQUENCE [LARGE SCALE GENOMIC DNA]</scope>
    <source>
        <strain evidence="2 3">CBS 607.94</strain>
    </source>
</reference>
<dbReference type="STRING" id="1209931.A0A135V1C4"/>
<name>A0A135V1C4_9PEZI</name>
<feature type="region of interest" description="Disordered" evidence="1">
    <location>
        <begin position="73"/>
        <end position="93"/>
    </location>
</feature>
<sequence length="322" mass="36471">MDDILGPSHDQALLLIGQYSIRSIWVFGANRTRDNILLDFQDFSIIYDLNLSASHLLDFQSALASRNQESYHGRVSRGHGRLQPPIASSSEPTANVITVDPVVENEDTKDAEIESIHTSSTASLGESITEYRRIHGRTYTQKTDYWETNDERQNEGLEIAHYWETLLLDDRLFLARETPQNVLDPGWVPPNCKFQIDDIEQPWTWPVSYFDFVHISHLEGSVADWPKLYSQAFARIKSGGLIEVKEIDVELCSQVLAELNGDHVYKRWGKVMLEAMDRLGKTGTQSRNHGIARGLEAAGFVDVVEHQWAAPIGAWPKDPTLK</sequence>
<keyword evidence="3" id="KW-1185">Reference proteome</keyword>
<dbReference type="Pfam" id="PF13489">
    <property type="entry name" value="Methyltransf_23"/>
    <property type="match status" value="1"/>
</dbReference>
<keyword evidence="2" id="KW-0489">Methyltransferase</keyword>
<dbReference type="InterPro" id="IPR029063">
    <property type="entry name" value="SAM-dependent_MTases_sf"/>
</dbReference>
<keyword evidence="2" id="KW-0808">Transferase</keyword>
<proteinExistence type="predicted"/>
<comment type="caution">
    <text evidence="2">The sequence shown here is derived from an EMBL/GenBank/DDBJ whole genome shotgun (WGS) entry which is preliminary data.</text>
</comment>
<evidence type="ECO:0000313" key="2">
    <source>
        <dbReference type="EMBL" id="KXH66337.1"/>
    </source>
</evidence>
<dbReference type="AlphaFoldDB" id="A0A135V1C4"/>